<accession>A0A7L5JNV5</accession>
<keyword evidence="5" id="KW-1185">Reference proteome</keyword>
<reference evidence="3 6" key="2">
    <citation type="submission" date="2020-05" db="EMBL/GenBank/DDBJ databases">
        <title>Complete genome sequencing of Campylobacter and Arcobacter type strains.</title>
        <authorList>
            <person name="Miller W.G."/>
            <person name="Yee E."/>
        </authorList>
    </citation>
    <scope>NUCLEOTIDE SEQUENCE [LARGE SCALE GENOMIC DNA]</scope>
    <source>
        <strain evidence="3 6">LMG 21996</strain>
    </source>
</reference>
<name>A0A7L5JNV5_9BACT</name>
<dbReference type="InterPro" id="IPR036938">
    <property type="entry name" value="PAP2/HPO_sf"/>
</dbReference>
<feature type="domain" description="Phosphatidic acid phosphatase type 2/haloperoxidase" evidence="2">
    <location>
        <begin position="170"/>
        <end position="278"/>
    </location>
</feature>
<reference evidence="4 5" key="1">
    <citation type="submission" date="2019-05" db="EMBL/GenBank/DDBJ databases">
        <title>Arcobacter cibarius and Arcobacter thereius providing challenges in identification an antibiotic susceptibility and Quinolone resistance.</title>
        <authorList>
            <person name="Busch A."/>
            <person name="Hanel I."/>
            <person name="Hotzel H."/>
            <person name="Tomaso H."/>
        </authorList>
    </citation>
    <scope>NUCLEOTIDE SEQUENCE [LARGE SCALE GENOMIC DNA]</scope>
    <source>
        <strain evidence="4 5">16CS0831-2</strain>
    </source>
</reference>
<dbReference type="Pfam" id="PF01569">
    <property type="entry name" value="PAP2"/>
    <property type="match status" value="1"/>
</dbReference>
<feature type="transmembrane region" description="Helical" evidence="1">
    <location>
        <begin position="263"/>
        <end position="284"/>
    </location>
</feature>
<protein>
    <submittedName>
        <fullName evidence="4">Phosphatase PAP2 family protein</fullName>
    </submittedName>
    <submittedName>
        <fullName evidence="3">Phosphatase, PAP2 family</fullName>
    </submittedName>
</protein>
<dbReference type="CDD" id="cd03392">
    <property type="entry name" value="PAP2_like_2"/>
    <property type="match status" value="1"/>
</dbReference>
<dbReference type="EMBL" id="VBUC01000036">
    <property type="protein sequence ID" value="TLS96013.1"/>
    <property type="molecule type" value="Genomic_DNA"/>
</dbReference>
<dbReference type="InterPro" id="IPR000326">
    <property type="entry name" value="PAP2/HPO"/>
</dbReference>
<dbReference type="PANTHER" id="PTHR14969:SF13">
    <property type="entry name" value="AT30094P"/>
    <property type="match status" value="1"/>
</dbReference>
<feature type="transmembrane region" description="Helical" evidence="1">
    <location>
        <begin position="134"/>
        <end position="157"/>
    </location>
</feature>
<feature type="transmembrane region" description="Helical" evidence="1">
    <location>
        <begin position="20"/>
        <end position="40"/>
    </location>
</feature>
<evidence type="ECO:0000313" key="3">
    <source>
        <dbReference type="EMBL" id="QKJ26871.1"/>
    </source>
</evidence>
<keyword evidence="1" id="KW-1133">Transmembrane helix</keyword>
<dbReference type="SMART" id="SM00014">
    <property type="entry name" value="acidPPc"/>
    <property type="match status" value="1"/>
</dbReference>
<evidence type="ECO:0000256" key="1">
    <source>
        <dbReference type="SAM" id="Phobius"/>
    </source>
</evidence>
<evidence type="ECO:0000259" key="2">
    <source>
        <dbReference type="SMART" id="SM00014"/>
    </source>
</evidence>
<dbReference type="AlphaFoldDB" id="A0A7L5JNV5"/>
<feature type="transmembrane region" description="Helical" evidence="1">
    <location>
        <begin position="237"/>
        <end position="257"/>
    </location>
</feature>
<dbReference type="OrthoDB" id="9801622at2"/>
<dbReference type="PANTHER" id="PTHR14969">
    <property type="entry name" value="SPHINGOSINE-1-PHOSPHATE PHOSPHOHYDROLASE"/>
    <property type="match status" value="1"/>
</dbReference>
<dbReference type="Proteomes" id="UP000305417">
    <property type="component" value="Unassembled WGS sequence"/>
</dbReference>
<feature type="transmembrane region" description="Helical" evidence="1">
    <location>
        <begin position="82"/>
        <end position="102"/>
    </location>
</feature>
<dbReference type="EMBL" id="CP054051">
    <property type="protein sequence ID" value="QKJ26871.1"/>
    <property type="molecule type" value="Genomic_DNA"/>
</dbReference>
<organism evidence="3 6">
    <name type="scientific">Aliarcobacter cibarius</name>
    <dbReference type="NCBI Taxonomy" id="255507"/>
    <lineage>
        <taxon>Bacteria</taxon>
        <taxon>Pseudomonadati</taxon>
        <taxon>Campylobacterota</taxon>
        <taxon>Epsilonproteobacteria</taxon>
        <taxon>Campylobacterales</taxon>
        <taxon>Arcobacteraceae</taxon>
        <taxon>Aliarcobacter</taxon>
    </lineage>
</organism>
<feature type="transmembrane region" description="Helical" evidence="1">
    <location>
        <begin position="208"/>
        <end position="225"/>
    </location>
</feature>
<keyword evidence="1" id="KW-0812">Transmembrane</keyword>
<dbReference type="RefSeq" id="WP_024774761.1">
    <property type="nucleotide sequence ID" value="NZ_CP054051.1"/>
</dbReference>
<evidence type="ECO:0000313" key="5">
    <source>
        <dbReference type="Proteomes" id="UP000305417"/>
    </source>
</evidence>
<sequence length="293" mass="34799">MDQIILSWIQEYSTFIIKYIGYFFVIIWFIFWLIMFYWGCEITKFCKNIYRKYRLFFRKLLIPFPKTRDFLIQRFDNSKLSGLNLTLASIIFVSLFFLLSGVTEEFIEQDFIIQIDYWVAKNVALIRTESIVNFFHYITLFGNGETVFSLLTIISLIMIFKYNYFWSMPLIISVFGAISNVWLSKYFFLRSRPVEAIFFEHTPSFPSGHAAVSIAFYALLFYIWWRRQTSCNIRIIITFLGSTFALLLASSRIIIGVHYITDVMAGLLLGALWFVIAVSLYEWLNYKKYIKLK</sequence>
<feature type="transmembrane region" description="Helical" evidence="1">
    <location>
        <begin position="164"/>
        <end position="188"/>
    </location>
</feature>
<dbReference type="KEGG" id="acib:ACBT_0959"/>
<evidence type="ECO:0000313" key="4">
    <source>
        <dbReference type="EMBL" id="TLS96013.1"/>
    </source>
</evidence>
<keyword evidence="1" id="KW-0472">Membrane</keyword>
<proteinExistence type="predicted"/>
<evidence type="ECO:0000313" key="6">
    <source>
        <dbReference type="Proteomes" id="UP000509513"/>
    </source>
</evidence>
<dbReference type="SUPFAM" id="SSF48317">
    <property type="entry name" value="Acid phosphatase/Vanadium-dependent haloperoxidase"/>
    <property type="match status" value="1"/>
</dbReference>
<dbReference type="Proteomes" id="UP000509513">
    <property type="component" value="Chromosome"/>
</dbReference>
<dbReference type="Gene3D" id="1.20.144.10">
    <property type="entry name" value="Phosphatidic acid phosphatase type 2/haloperoxidase"/>
    <property type="match status" value="1"/>
</dbReference>
<gene>
    <name evidence="3" type="ORF">ACBT_0959</name>
    <name evidence="4" type="ORF">FE247_10310</name>
</gene>